<keyword evidence="2" id="KW-1185">Reference proteome</keyword>
<evidence type="ECO:0008006" key="3">
    <source>
        <dbReference type="Google" id="ProtNLM"/>
    </source>
</evidence>
<organism evidence="1 2">
    <name type="scientific">Flavobacterium chuncheonense</name>
    <dbReference type="NCBI Taxonomy" id="2026653"/>
    <lineage>
        <taxon>Bacteria</taxon>
        <taxon>Pseudomonadati</taxon>
        <taxon>Bacteroidota</taxon>
        <taxon>Flavobacteriia</taxon>
        <taxon>Flavobacteriales</taxon>
        <taxon>Flavobacteriaceae</taxon>
        <taxon>Flavobacterium</taxon>
    </lineage>
</organism>
<name>A0ABW5YMJ0_9FLAO</name>
<sequence>MRYILLLTTIIIFWGCKNPKKLILEAEINGFHNNETIRLYSDSTYILKRKYEFDSINNKILEGKYRLVDDKLFCFGDFDFNGTIKNNFIESNKEFMKYEIINSQISLKPKIDFKKFPTYTAFTFNKIKGAYHFEENSIPYDLTENDLLKIDSILPHCLNKTKYFEGMKHANNYSKQCIATLNEKGEVQVWVNCACSGIAKNLFKYYTSNTNDGGHCYFKLKVNLNTLECFDVFVNGY</sequence>
<gene>
    <name evidence="1" type="ORF">ACFS5J_09665</name>
</gene>
<evidence type="ECO:0000313" key="1">
    <source>
        <dbReference type="EMBL" id="MFD2892278.1"/>
    </source>
</evidence>
<dbReference type="RefSeq" id="WP_379811920.1">
    <property type="nucleotide sequence ID" value="NZ_JBHUPC010000013.1"/>
</dbReference>
<reference evidence="2" key="1">
    <citation type="journal article" date="2019" name="Int. J. Syst. Evol. Microbiol.">
        <title>The Global Catalogue of Microorganisms (GCM) 10K type strain sequencing project: providing services to taxonomists for standard genome sequencing and annotation.</title>
        <authorList>
            <consortium name="The Broad Institute Genomics Platform"/>
            <consortium name="The Broad Institute Genome Sequencing Center for Infectious Disease"/>
            <person name="Wu L."/>
            <person name="Ma J."/>
        </authorList>
    </citation>
    <scope>NUCLEOTIDE SEQUENCE [LARGE SCALE GENOMIC DNA]</scope>
    <source>
        <strain evidence="2">KCTC 22671</strain>
    </source>
</reference>
<dbReference type="Proteomes" id="UP001597534">
    <property type="component" value="Unassembled WGS sequence"/>
</dbReference>
<evidence type="ECO:0000313" key="2">
    <source>
        <dbReference type="Proteomes" id="UP001597534"/>
    </source>
</evidence>
<comment type="caution">
    <text evidence="1">The sequence shown here is derived from an EMBL/GenBank/DDBJ whole genome shotgun (WGS) entry which is preliminary data.</text>
</comment>
<dbReference type="EMBL" id="JBHUPC010000013">
    <property type="protein sequence ID" value="MFD2892278.1"/>
    <property type="molecule type" value="Genomic_DNA"/>
</dbReference>
<accession>A0ABW5YMJ0</accession>
<proteinExistence type="predicted"/>
<protein>
    <recommendedName>
        <fullName evidence="3">Lipoprotein</fullName>
    </recommendedName>
</protein>